<sequence length="685" mass="77985">MSPKSSKKMSLIPGKIKILDNSLREYNRTVLRRSRMHLYTKKNIDTVALKAVMKRPIVILPNLTQEDIDQYKLDFNDEKFSVNKKHLIEQNDKNTKTAKLEDEKQPVVLKLVLSREGETDKFKSKFKSSLNIENDNVSTSKNVISTSERTNAKCDDVNPKNSLIGKIRVRDPSTMIDEALIERYNYLFLDKKMPKVQRTGTKRMVIPNNYSSNSYPTVRGNLSLIEIEELYKKYFSKFVQDTIVIIANILNVISLSNKHHKSRMDESFKKRSEAEKLKERCDANRIHTRHKKILESKLKDHFNVVITSFSIEEFEPAFQMFFLSILTVLRVLDQPKFKKGSIFKNLVLLLWNSLKSSDFQHPRIFTMFRSKSFRPDCIDLISLIEDTRDSDPSITDRMALFFVSSVSSRDCFRGVINAVTGESSEDLGILIENAAEQLRASSKFKEPKHFPSSSSKLLSPKGKGNTNVESQILSEVNFSTGNNPIPQHWVISKGPHGIYQPITLVNKTQKAIFKTSEPTNKPLNAFYETFSNSLITKPSESIDPKVTIAPKVNIVTTTSLNNGPPRGTSSILTYSNHGIKALSATIPRPECSTIYLSSTKYQVLRAAARPHQNSNNNIILKSQQKTVDVASKCYAENCELPATIMCSTCKSVKYCSHDCQRLDWYASHIHQCEQLRKILNSLNPH</sequence>
<accession>A0A8B8FUZ9</accession>
<evidence type="ECO:0000259" key="6">
    <source>
        <dbReference type="PROSITE" id="PS50865"/>
    </source>
</evidence>
<feature type="region of interest" description="Disordered" evidence="5">
    <location>
        <begin position="442"/>
        <end position="464"/>
    </location>
</feature>
<dbReference type="Pfam" id="PF01753">
    <property type="entry name" value="zf-MYND"/>
    <property type="match status" value="1"/>
</dbReference>
<name>A0A8B8FUZ9_9HEMI</name>
<dbReference type="InterPro" id="IPR002893">
    <property type="entry name" value="Znf_MYND"/>
</dbReference>
<evidence type="ECO:0000256" key="3">
    <source>
        <dbReference type="ARBA" id="ARBA00022833"/>
    </source>
</evidence>
<keyword evidence="2 4" id="KW-0863">Zinc-finger</keyword>
<organism evidence="7 8">
    <name type="scientific">Sipha flava</name>
    <name type="common">yellow sugarcane aphid</name>
    <dbReference type="NCBI Taxonomy" id="143950"/>
    <lineage>
        <taxon>Eukaryota</taxon>
        <taxon>Metazoa</taxon>
        <taxon>Ecdysozoa</taxon>
        <taxon>Arthropoda</taxon>
        <taxon>Hexapoda</taxon>
        <taxon>Insecta</taxon>
        <taxon>Pterygota</taxon>
        <taxon>Neoptera</taxon>
        <taxon>Paraneoptera</taxon>
        <taxon>Hemiptera</taxon>
        <taxon>Sternorrhyncha</taxon>
        <taxon>Aphidomorpha</taxon>
        <taxon>Aphidoidea</taxon>
        <taxon>Aphididae</taxon>
        <taxon>Sipha</taxon>
    </lineage>
</organism>
<feature type="domain" description="MYND-type" evidence="6">
    <location>
        <begin position="630"/>
        <end position="672"/>
    </location>
</feature>
<proteinExistence type="predicted"/>
<dbReference type="RefSeq" id="XP_025414318.1">
    <property type="nucleotide sequence ID" value="XM_025558533.1"/>
</dbReference>
<reference evidence="8" key="1">
    <citation type="submission" date="2025-08" db="UniProtKB">
        <authorList>
            <consortium name="RefSeq"/>
        </authorList>
    </citation>
    <scope>IDENTIFICATION</scope>
    <source>
        <tissue evidence="8">Whole body</tissue>
    </source>
</reference>
<dbReference type="OrthoDB" id="6628795at2759"/>
<evidence type="ECO:0000256" key="4">
    <source>
        <dbReference type="PROSITE-ProRule" id="PRU00134"/>
    </source>
</evidence>
<evidence type="ECO:0000256" key="2">
    <source>
        <dbReference type="ARBA" id="ARBA00022771"/>
    </source>
</evidence>
<dbReference type="GeneID" id="112686315"/>
<keyword evidence="7" id="KW-1185">Reference proteome</keyword>
<dbReference type="Gene3D" id="6.10.140.2220">
    <property type="match status" value="1"/>
</dbReference>
<dbReference type="PROSITE" id="PS50865">
    <property type="entry name" value="ZF_MYND_2"/>
    <property type="match status" value="1"/>
</dbReference>
<dbReference type="AlphaFoldDB" id="A0A8B8FUZ9"/>
<keyword evidence="1" id="KW-0479">Metal-binding</keyword>
<keyword evidence="3" id="KW-0862">Zinc</keyword>
<evidence type="ECO:0000313" key="7">
    <source>
        <dbReference type="Proteomes" id="UP000694846"/>
    </source>
</evidence>
<dbReference type="SUPFAM" id="SSF144232">
    <property type="entry name" value="HIT/MYND zinc finger-like"/>
    <property type="match status" value="1"/>
</dbReference>
<feature type="compositionally biased region" description="Low complexity" evidence="5">
    <location>
        <begin position="451"/>
        <end position="464"/>
    </location>
</feature>
<evidence type="ECO:0000256" key="5">
    <source>
        <dbReference type="SAM" id="MobiDB-lite"/>
    </source>
</evidence>
<dbReference type="PROSITE" id="PS01360">
    <property type="entry name" value="ZF_MYND_1"/>
    <property type="match status" value="1"/>
</dbReference>
<evidence type="ECO:0000313" key="8">
    <source>
        <dbReference type="RefSeq" id="XP_025414318.1"/>
    </source>
</evidence>
<dbReference type="Proteomes" id="UP000694846">
    <property type="component" value="Unplaced"/>
</dbReference>
<dbReference type="GO" id="GO:0008270">
    <property type="term" value="F:zinc ion binding"/>
    <property type="evidence" value="ECO:0007669"/>
    <property type="project" value="UniProtKB-KW"/>
</dbReference>
<protein>
    <submittedName>
        <fullName evidence="8">Uncharacterized protein LOC112686315</fullName>
    </submittedName>
</protein>
<gene>
    <name evidence="8" type="primary">LOC112686315</name>
</gene>
<evidence type="ECO:0000256" key="1">
    <source>
        <dbReference type="ARBA" id="ARBA00022723"/>
    </source>
</evidence>